<keyword evidence="3" id="KW-0472">Membrane</keyword>
<feature type="transmembrane region" description="Helical" evidence="3">
    <location>
        <begin position="6"/>
        <end position="26"/>
    </location>
</feature>
<organism evidence="5 6">
    <name type="scientific">Cirrhinus mrigala</name>
    <name type="common">Mrigala</name>
    <dbReference type="NCBI Taxonomy" id="683832"/>
    <lineage>
        <taxon>Eukaryota</taxon>
        <taxon>Metazoa</taxon>
        <taxon>Chordata</taxon>
        <taxon>Craniata</taxon>
        <taxon>Vertebrata</taxon>
        <taxon>Euteleostomi</taxon>
        <taxon>Actinopterygii</taxon>
        <taxon>Neopterygii</taxon>
        <taxon>Teleostei</taxon>
        <taxon>Ostariophysi</taxon>
        <taxon>Cypriniformes</taxon>
        <taxon>Cyprinidae</taxon>
        <taxon>Labeoninae</taxon>
        <taxon>Labeonini</taxon>
        <taxon>Cirrhinus</taxon>
    </lineage>
</organism>
<dbReference type="AlphaFoldDB" id="A0ABD0RHQ6"/>
<feature type="non-terminal residue" evidence="5">
    <location>
        <position position="1"/>
    </location>
</feature>
<keyword evidence="2" id="KW-0325">Glycoprotein</keyword>
<dbReference type="Proteomes" id="UP001529510">
    <property type="component" value="Unassembled WGS sequence"/>
</dbReference>
<feature type="domain" description="Integrin beta subunit cytoplasmic" evidence="4">
    <location>
        <begin position="27"/>
        <end position="63"/>
    </location>
</feature>
<dbReference type="EMBL" id="JAMKFB020000003">
    <property type="protein sequence ID" value="KAL0198077.1"/>
    <property type="molecule type" value="Genomic_DNA"/>
</dbReference>
<keyword evidence="3" id="KW-0812">Transmembrane</keyword>
<evidence type="ECO:0000313" key="6">
    <source>
        <dbReference type="Proteomes" id="UP001529510"/>
    </source>
</evidence>
<evidence type="ECO:0000256" key="2">
    <source>
        <dbReference type="ARBA" id="ARBA00023180"/>
    </source>
</evidence>
<protein>
    <recommendedName>
        <fullName evidence="4">Integrin beta subunit cytoplasmic domain-containing protein</fullName>
    </recommendedName>
</protein>
<keyword evidence="1" id="KW-1015">Disulfide bond</keyword>
<dbReference type="SMART" id="SM01241">
    <property type="entry name" value="Integrin_b_cyt"/>
    <property type="match status" value="1"/>
</dbReference>
<name>A0ABD0RHQ6_CIRMR</name>
<evidence type="ECO:0000259" key="4">
    <source>
        <dbReference type="SMART" id="SM01241"/>
    </source>
</evidence>
<evidence type="ECO:0000313" key="5">
    <source>
        <dbReference type="EMBL" id="KAL0198077.1"/>
    </source>
</evidence>
<keyword evidence="3" id="KW-1133">Transmembrane helix</keyword>
<sequence>GPDVLVVTLSVAGAILLLGLVAILLWKLLITIHDHREFAKFEEEKARAKWEAVRLTSRLYGANPTTSC</sequence>
<keyword evidence="6" id="KW-1185">Reference proteome</keyword>
<dbReference type="Pfam" id="PF08725">
    <property type="entry name" value="Integrin_b_cyt"/>
    <property type="match status" value="1"/>
</dbReference>
<proteinExistence type="predicted"/>
<dbReference type="Gene3D" id="1.20.5.100">
    <property type="entry name" value="Cytochrome c1, transmembrane anchor, C-terminal"/>
    <property type="match status" value="1"/>
</dbReference>
<evidence type="ECO:0000256" key="3">
    <source>
        <dbReference type="SAM" id="Phobius"/>
    </source>
</evidence>
<reference evidence="5 6" key="1">
    <citation type="submission" date="2024-05" db="EMBL/GenBank/DDBJ databases">
        <title>Genome sequencing and assembly of Indian major carp, Cirrhinus mrigala (Hamilton, 1822).</title>
        <authorList>
            <person name="Mohindra V."/>
            <person name="Chowdhury L.M."/>
            <person name="Lal K."/>
            <person name="Jena J.K."/>
        </authorList>
    </citation>
    <scope>NUCLEOTIDE SEQUENCE [LARGE SCALE GENOMIC DNA]</scope>
    <source>
        <strain evidence="5">CM1030</strain>
        <tissue evidence="5">Blood</tissue>
    </source>
</reference>
<dbReference type="InterPro" id="IPR015812">
    <property type="entry name" value="Integrin_bsu"/>
</dbReference>
<gene>
    <name evidence="5" type="ORF">M9458_006617</name>
</gene>
<evidence type="ECO:0000256" key="1">
    <source>
        <dbReference type="ARBA" id="ARBA00023157"/>
    </source>
</evidence>
<accession>A0ABD0RHQ6</accession>
<comment type="caution">
    <text evidence="5">The sequence shown here is derived from an EMBL/GenBank/DDBJ whole genome shotgun (WGS) entry which is preliminary data.</text>
</comment>
<dbReference type="PRINTS" id="PR01186">
    <property type="entry name" value="INTEGRINB"/>
</dbReference>
<dbReference type="InterPro" id="IPR014836">
    <property type="entry name" value="Integrin_bsu_cyt_dom"/>
</dbReference>